<evidence type="ECO:0000256" key="5">
    <source>
        <dbReference type="RuleBase" id="RU367124"/>
    </source>
</evidence>
<dbReference type="Proteomes" id="UP000435112">
    <property type="component" value="Unassembled WGS sequence"/>
</dbReference>
<evidence type="ECO:0000313" key="8">
    <source>
        <dbReference type="Proteomes" id="UP000429607"/>
    </source>
</evidence>
<dbReference type="EMBL" id="QXFU01004536">
    <property type="protein sequence ID" value="KAE8968281.1"/>
    <property type="molecule type" value="Genomic_DNA"/>
</dbReference>
<comment type="domain">
    <text evidence="5">The RxLR-dEER motif acts to carry the protein into the host cell cytoplasm through binding to cell surface phosphatidylinositol-3-phosphate.</text>
</comment>
<evidence type="ECO:0000256" key="1">
    <source>
        <dbReference type="ARBA" id="ARBA00004613"/>
    </source>
</evidence>
<comment type="function">
    <text evidence="5">Effector that suppresses plant defense responses during pathogen infection.</text>
</comment>
<feature type="signal peptide" evidence="5">
    <location>
        <begin position="1"/>
        <end position="20"/>
    </location>
</feature>
<evidence type="ECO:0000313" key="9">
    <source>
        <dbReference type="Proteomes" id="UP000435112"/>
    </source>
</evidence>
<feature type="chain" id="PRO_5044948044" description="RxLR effector protein" evidence="5">
    <location>
        <begin position="21"/>
        <end position="150"/>
    </location>
</feature>
<protein>
    <recommendedName>
        <fullName evidence="5">RxLR effector protein</fullName>
    </recommendedName>
</protein>
<keyword evidence="3 5" id="KW-0964">Secreted</keyword>
<name>A0A6A3HFF1_9STRA</name>
<organism evidence="7 9">
    <name type="scientific">Phytophthora rubi</name>
    <dbReference type="NCBI Taxonomy" id="129364"/>
    <lineage>
        <taxon>Eukaryota</taxon>
        <taxon>Sar</taxon>
        <taxon>Stramenopiles</taxon>
        <taxon>Oomycota</taxon>
        <taxon>Peronosporomycetes</taxon>
        <taxon>Peronosporales</taxon>
        <taxon>Peronosporaceae</taxon>
        <taxon>Phytophthora</taxon>
    </lineage>
</organism>
<evidence type="ECO:0000256" key="4">
    <source>
        <dbReference type="ARBA" id="ARBA00022729"/>
    </source>
</evidence>
<evidence type="ECO:0000313" key="7">
    <source>
        <dbReference type="EMBL" id="KAE8968281.1"/>
    </source>
</evidence>
<dbReference type="Pfam" id="PF16810">
    <property type="entry name" value="RXLR"/>
    <property type="match status" value="1"/>
</dbReference>
<keyword evidence="4 5" id="KW-0732">Signal</keyword>
<comment type="caution">
    <text evidence="7">The sequence shown here is derived from an EMBL/GenBank/DDBJ whole genome shotgun (WGS) entry which is preliminary data.</text>
</comment>
<accession>A0A6A3HFF1</accession>
<proteinExistence type="inferred from homology"/>
<dbReference type="OrthoDB" id="127322at2759"/>
<dbReference type="AlphaFoldDB" id="A0A6A3HFF1"/>
<reference evidence="8 9" key="1">
    <citation type="submission" date="2018-09" db="EMBL/GenBank/DDBJ databases">
        <title>Genomic investigation of the strawberry pathogen Phytophthora fragariae indicates pathogenicity is determined by transcriptional variation in three key races.</title>
        <authorList>
            <person name="Adams T.M."/>
            <person name="Armitage A.D."/>
            <person name="Sobczyk M.K."/>
            <person name="Bates H.J."/>
            <person name="Dunwell J.M."/>
            <person name="Nellist C.F."/>
            <person name="Harrison R.J."/>
        </authorList>
    </citation>
    <scope>NUCLEOTIDE SEQUENCE [LARGE SCALE GENOMIC DNA]</scope>
    <source>
        <strain evidence="6 8">SCRP249</strain>
        <strain evidence="7 9">SCRP324</strain>
    </source>
</reference>
<comment type="similarity">
    <text evidence="2 5">Belongs to the RxLR effector family.</text>
</comment>
<dbReference type="Proteomes" id="UP000429607">
    <property type="component" value="Unassembled WGS sequence"/>
</dbReference>
<evidence type="ECO:0000256" key="3">
    <source>
        <dbReference type="ARBA" id="ARBA00022525"/>
    </source>
</evidence>
<sequence>MSLLWLIGWVLLAFVAPIDAEKSVTGFTLSVSDFSTWAGVHTAIETGISPTRFLRTGAVVDDDIDDEDEEKAGLSVPFADKAKTFFSSSKVTPERHQKWLTEEKPADTVFARMRLDKAEDWLLDLLQFTDWLKYVDDLSAKNPAKGKSAF</sequence>
<gene>
    <name evidence="6" type="ORF">PR001_g28544</name>
    <name evidence="7" type="ORF">PR002_g27803</name>
</gene>
<evidence type="ECO:0000313" key="6">
    <source>
        <dbReference type="EMBL" id="KAE8966001.1"/>
    </source>
</evidence>
<comment type="subcellular location">
    <subcellularLocation>
        <location evidence="1 5">Secreted</location>
    </subcellularLocation>
</comment>
<dbReference type="EMBL" id="QXFV01005175">
    <property type="protein sequence ID" value="KAE8966001.1"/>
    <property type="molecule type" value="Genomic_DNA"/>
</dbReference>
<evidence type="ECO:0000256" key="2">
    <source>
        <dbReference type="ARBA" id="ARBA00010400"/>
    </source>
</evidence>
<dbReference type="InterPro" id="IPR031825">
    <property type="entry name" value="RXLR"/>
</dbReference>